<dbReference type="Gene3D" id="1.10.260.40">
    <property type="entry name" value="lambda repressor-like DNA-binding domains"/>
    <property type="match status" value="1"/>
</dbReference>
<feature type="domain" description="HTH cro/C1-type" evidence="2">
    <location>
        <begin position="13"/>
        <end position="67"/>
    </location>
</feature>
<reference evidence="3" key="2">
    <citation type="submission" date="2020-09" db="EMBL/GenBank/DDBJ databases">
        <authorList>
            <person name="Sun Q."/>
            <person name="Kim S."/>
        </authorList>
    </citation>
    <scope>NUCLEOTIDE SEQUENCE</scope>
    <source>
        <strain evidence="3">KCTC 22169</strain>
    </source>
</reference>
<evidence type="ECO:0000313" key="4">
    <source>
        <dbReference type="Proteomes" id="UP000626148"/>
    </source>
</evidence>
<protein>
    <submittedName>
        <fullName evidence="3">Transcriptional regulator</fullName>
    </submittedName>
</protein>
<organism evidence="3 4">
    <name type="scientific">Saccharospirillum salsuginis</name>
    <dbReference type="NCBI Taxonomy" id="418750"/>
    <lineage>
        <taxon>Bacteria</taxon>
        <taxon>Pseudomonadati</taxon>
        <taxon>Pseudomonadota</taxon>
        <taxon>Gammaproteobacteria</taxon>
        <taxon>Oceanospirillales</taxon>
        <taxon>Saccharospirillaceae</taxon>
        <taxon>Saccharospirillum</taxon>
    </lineage>
</organism>
<comment type="caution">
    <text evidence="3">The sequence shown here is derived from an EMBL/GenBank/DDBJ whole genome shotgun (WGS) entry which is preliminary data.</text>
</comment>
<dbReference type="SUPFAM" id="SSF47413">
    <property type="entry name" value="lambda repressor-like DNA-binding domains"/>
    <property type="match status" value="1"/>
</dbReference>
<evidence type="ECO:0000259" key="2">
    <source>
        <dbReference type="PROSITE" id="PS50943"/>
    </source>
</evidence>
<dbReference type="InterPro" id="IPR010982">
    <property type="entry name" value="Lambda_DNA-bd_dom_sf"/>
</dbReference>
<dbReference type="GO" id="GO:0003677">
    <property type="term" value="F:DNA binding"/>
    <property type="evidence" value="ECO:0007669"/>
    <property type="project" value="InterPro"/>
</dbReference>
<name>A0A918NG54_9GAMM</name>
<dbReference type="Gene3D" id="1.10.10.2910">
    <property type="match status" value="1"/>
</dbReference>
<accession>A0A918NG54</accession>
<evidence type="ECO:0000313" key="3">
    <source>
        <dbReference type="EMBL" id="GGX64995.1"/>
    </source>
</evidence>
<dbReference type="Pfam" id="PF06114">
    <property type="entry name" value="Peptidase_M78"/>
    <property type="match status" value="1"/>
</dbReference>
<dbReference type="PANTHER" id="PTHR43236">
    <property type="entry name" value="ANTITOXIN HIGA1"/>
    <property type="match status" value="1"/>
</dbReference>
<dbReference type="Proteomes" id="UP000626148">
    <property type="component" value="Unassembled WGS sequence"/>
</dbReference>
<dbReference type="InterPro" id="IPR001387">
    <property type="entry name" value="Cro/C1-type_HTH"/>
</dbReference>
<comment type="similarity">
    <text evidence="1">Belongs to the short-chain fatty acyl-CoA assimilation regulator (ScfR) family.</text>
</comment>
<dbReference type="CDD" id="cd00093">
    <property type="entry name" value="HTH_XRE"/>
    <property type="match status" value="1"/>
</dbReference>
<evidence type="ECO:0000256" key="1">
    <source>
        <dbReference type="ARBA" id="ARBA00007227"/>
    </source>
</evidence>
<reference evidence="3" key="1">
    <citation type="journal article" date="2014" name="Int. J. Syst. Evol. Microbiol.">
        <title>Complete genome sequence of Corynebacterium casei LMG S-19264T (=DSM 44701T), isolated from a smear-ripened cheese.</title>
        <authorList>
            <consortium name="US DOE Joint Genome Institute (JGI-PGF)"/>
            <person name="Walter F."/>
            <person name="Albersmeier A."/>
            <person name="Kalinowski J."/>
            <person name="Ruckert C."/>
        </authorList>
    </citation>
    <scope>NUCLEOTIDE SEQUENCE</scope>
    <source>
        <strain evidence="3">KCTC 22169</strain>
    </source>
</reference>
<dbReference type="InterPro" id="IPR052345">
    <property type="entry name" value="Rad_response_metalloprotease"/>
</dbReference>
<dbReference type="RefSeq" id="WP_189611273.1">
    <property type="nucleotide sequence ID" value="NZ_BMXR01000009.1"/>
</dbReference>
<dbReference type="PANTHER" id="PTHR43236:SF1">
    <property type="entry name" value="BLL7220 PROTEIN"/>
    <property type="match status" value="1"/>
</dbReference>
<dbReference type="SMART" id="SM00530">
    <property type="entry name" value="HTH_XRE"/>
    <property type="match status" value="1"/>
</dbReference>
<gene>
    <name evidence="3" type="ORF">GCM10007392_36070</name>
</gene>
<dbReference type="AlphaFoldDB" id="A0A918NG54"/>
<sequence length="404" mass="45673">MRTGVEGFQGLRLKQLRAAHNLTLAELGEQIGRSSSTLSAWEKGSQLPEAESFGRLCQIFGVSRQWFLKPVLHKTDKHQRPYFFRSQASAHKQAREKSELYLTWLQEISIFLQDAMDWPPVNVPMLDAEDCRLISDGEIEDMARECRLRWKLGAAPIPDVIQVMENAGIICTRATLGHVKMDGVSHVSVIDDRPYALIAGDKANAIRNRFDAAHELGHVVLHSRIPPYQYAKKELYDLLEEQAHRFASAFLLPSESFPQEVVWPTLDNLLSLKSRWKVSVAAMIVRCRDLSLLNEQLELRLWKGRSARKWTKIEPGDDAYPFEQPKLMMRGIHLLVDSGVFDRDALVNQIGLAPEIIEMLCNLRQGYLNSQPDGNTNVVSLKLKPKASSYGGTSSGDILPFKKS</sequence>
<keyword evidence="4" id="KW-1185">Reference proteome</keyword>
<dbReference type="EMBL" id="BMXR01000009">
    <property type="protein sequence ID" value="GGX64995.1"/>
    <property type="molecule type" value="Genomic_DNA"/>
</dbReference>
<proteinExistence type="inferred from homology"/>
<dbReference type="Pfam" id="PF13560">
    <property type="entry name" value="HTH_31"/>
    <property type="match status" value="1"/>
</dbReference>
<dbReference type="PROSITE" id="PS50943">
    <property type="entry name" value="HTH_CROC1"/>
    <property type="match status" value="1"/>
</dbReference>
<dbReference type="InterPro" id="IPR010359">
    <property type="entry name" value="IrrE_HExxH"/>
</dbReference>